<feature type="region of interest" description="Disordered" evidence="1">
    <location>
        <begin position="116"/>
        <end position="135"/>
    </location>
</feature>
<protein>
    <submittedName>
        <fullName evidence="2">Uncharacterized protein</fullName>
    </submittedName>
</protein>
<dbReference type="InterPro" id="IPR011990">
    <property type="entry name" value="TPR-like_helical_dom_sf"/>
</dbReference>
<dbReference type="PROSITE" id="PS51257">
    <property type="entry name" value="PROKAR_LIPOPROTEIN"/>
    <property type="match status" value="1"/>
</dbReference>
<reference evidence="2 3" key="1">
    <citation type="journal article" date="2016" name="Nat. Commun.">
        <title>Thousands of microbial genomes shed light on interconnected biogeochemical processes in an aquifer system.</title>
        <authorList>
            <person name="Anantharaman K."/>
            <person name="Brown C.T."/>
            <person name="Hug L.A."/>
            <person name="Sharon I."/>
            <person name="Castelle C.J."/>
            <person name="Probst A.J."/>
            <person name="Thomas B.C."/>
            <person name="Singh A."/>
            <person name="Wilkins M.J."/>
            <person name="Karaoz U."/>
            <person name="Brodie E.L."/>
            <person name="Williams K.H."/>
            <person name="Hubbard S.S."/>
            <person name="Banfield J.F."/>
        </authorList>
    </citation>
    <scope>NUCLEOTIDE SEQUENCE [LARGE SCALE GENOMIC DNA]</scope>
</reference>
<comment type="caution">
    <text evidence="2">The sequence shown here is derived from an EMBL/GenBank/DDBJ whole genome shotgun (WGS) entry which is preliminary data.</text>
</comment>
<dbReference type="Proteomes" id="UP000179344">
    <property type="component" value="Unassembled WGS sequence"/>
</dbReference>
<evidence type="ECO:0000256" key="1">
    <source>
        <dbReference type="SAM" id="MobiDB-lite"/>
    </source>
</evidence>
<dbReference type="EMBL" id="MFST01000016">
    <property type="protein sequence ID" value="OGI45155.1"/>
    <property type="molecule type" value="Genomic_DNA"/>
</dbReference>
<dbReference type="Pfam" id="PF14559">
    <property type="entry name" value="TPR_19"/>
    <property type="match status" value="1"/>
</dbReference>
<proteinExistence type="predicted"/>
<accession>A0A1F6TJB0</accession>
<dbReference type="Gene3D" id="1.25.40.10">
    <property type="entry name" value="Tetratricopeptide repeat domain"/>
    <property type="match status" value="1"/>
</dbReference>
<evidence type="ECO:0000313" key="3">
    <source>
        <dbReference type="Proteomes" id="UP000179344"/>
    </source>
</evidence>
<evidence type="ECO:0000313" key="2">
    <source>
        <dbReference type="EMBL" id="OGI45155.1"/>
    </source>
</evidence>
<dbReference type="SUPFAM" id="SSF48452">
    <property type="entry name" value="TPR-like"/>
    <property type="match status" value="1"/>
</dbReference>
<organism evidence="2 3">
    <name type="scientific">Candidatus Muproteobacteria bacterium RBG_16_65_31</name>
    <dbReference type="NCBI Taxonomy" id="1817759"/>
    <lineage>
        <taxon>Bacteria</taxon>
        <taxon>Pseudomonadati</taxon>
        <taxon>Pseudomonadota</taxon>
        <taxon>Candidatus Muproteobacteria</taxon>
    </lineage>
</organism>
<name>A0A1F6TJB0_9PROT</name>
<dbReference type="AlphaFoldDB" id="A0A1F6TJB0"/>
<gene>
    <name evidence="2" type="ORF">A2V92_02340</name>
</gene>
<sequence length="135" mass="14682">MMRYRHRLWLGVFALLAGCVTVGEPPISDKGAVVALVDTARADGAAGKTDSAAAALERALRIEPQNPALWRELALLRLRQGEPQQAESLAAKSNTWAGSNKKLRAANWRLIAQARRERGDDAGARAALEKAEQER</sequence>